<evidence type="ECO:0000313" key="3">
    <source>
        <dbReference type="Proteomes" id="UP000178603"/>
    </source>
</evidence>
<feature type="domain" description="Nbr1 FW" evidence="1">
    <location>
        <begin position="176"/>
        <end position="260"/>
    </location>
</feature>
<accession>A0A1F8ARD7</accession>
<dbReference type="InterPro" id="IPR032350">
    <property type="entry name" value="Nbr1_FW"/>
</dbReference>
<dbReference type="InterPro" id="IPR013783">
    <property type="entry name" value="Ig-like_fold"/>
</dbReference>
<proteinExistence type="predicted"/>
<reference evidence="2 3" key="1">
    <citation type="journal article" date="2016" name="Nat. Commun.">
        <title>Thousands of microbial genomes shed light on interconnected biogeochemical processes in an aquifer system.</title>
        <authorList>
            <person name="Anantharaman K."/>
            <person name="Brown C.T."/>
            <person name="Hug L.A."/>
            <person name="Sharon I."/>
            <person name="Castelle C.J."/>
            <person name="Probst A.J."/>
            <person name="Thomas B.C."/>
            <person name="Singh A."/>
            <person name="Wilkins M.J."/>
            <person name="Karaoz U."/>
            <person name="Brodie E.L."/>
            <person name="Williams K.H."/>
            <person name="Hubbard S.S."/>
            <person name="Banfield J.F."/>
        </authorList>
    </citation>
    <scope>NUCLEOTIDE SEQUENCE [LARGE SCALE GENOMIC DNA]</scope>
</reference>
<dbReference type="EMBL" id="MGGW01000017">
    <property type="protein sequence ID" value="OGM54180.1"/>
    <property type="molecule type" value="Genomic_DNA"/>
</dbReference>
<evidence type="ECO:0000313" key="2">
    <source>
        <dbReference type="EMBL" id="OGM54180.1"/>
    </source>
</evidence>
<dbReference type="Gene3D" id="2.60.40.10">
    <property type="entry name" value="Immunoglobulins"/>
    <property type="match status" value="1"/>
</dbReference>
<comment type="caution">
    <text evidence="2">The sequence shown here is derived from an EMBL/GenBank/DDBJ whole genome shotgun (WGS) entry which is preliminary data.</text>
</comment>
<name>A0A1F8ARD7_9BACT</name>
<protein>
    <recommendedName>
        <fullName evidence="1">Nbr1 FW domain-containing protein</fullName>
    </recommendedName>
</protein>
<dbReference type="Pfam" id="PF16158">
    <property type="entry name" value="N_BRCA1_IG"/>
    <property type="match status" value="1"/>
</dbReference>
<evidence type="ECO:0000259" key="1">
    <source>
        <dbReference type="Pfam" id="PF16158"/>
    </source>
</evidence>
<sequence length="1160" mass="120862">MSGGNLKRKEVDNSLCGNSCGGAEPFCTWSTYWTAECGTCCDGGGGNQTPVGWHDEYAGSQPPANCRAFGWGVDPDDRNADVNIRILSDGASVWSGVANVARGDLTSYCPGGTCSFSVDLNGRITTGVNHTITAQAQDINDSSWYNLLGTPKTLNCTAVNNASCISNNIPGTMQTNETRAVSVTVNNNGDTTWTAASNYKLGSQDPQDNMVWGLSSVNLPATTNPGQNITFNFNITAPSTPGTYSSRWRMFQKGVEWFGATCGPGTVTVNAAAPPESCTINIQNLSVDQGSATTMAASTSEANGTISQVTFSSSNTGVATATSPDNSSPFSSTITGVFLGLSNITARGFMSGVERCSDTAAVTVNPPGCDVGVTLSTNPLIGTAPLNNVDLTGDVSGSISGNIRYRFDCTNDGTYEHDVVNSSDPYTADNLCNYASAGNYTAYVRVDRGGCSASDTATVSVGGAPVCSTPTPRDPPAPSCDSGGGNGQITWRWDAVVGANEYEIDIYNSGGTRIINNDWQSAASFGCAGGGTCSYTTNHSAGSYYSQVRARGACAAGGWSTSNTVTVNTCGGPTLSVILTPNPSSGAPPLNNINLTGDVSGTATGNIRYRFDCTNDGTYEHDVTNSSDPYTASNLCSYASAGTYTARVRVDRESINASDNATITVTGGAGVCNTPAPRDPPASSCDPPGAGDGSITWAWDAVWDADAPGWATQYDLDIQRLNGSWSTYIDYPWRLASFYGCDGGGVCTYTTALPVGTYRSRIRTQGVCGPSAFATSPQEVVSSCGSCTIDSVPDVTVAVDETASVFATVSTGGGGTVGQVEFSSNNTSVAIMTPSDPFIDPDNITGMGVAQGTIRGVSVGNTNVNVVATLTDGITTCNSSSLVNPNNGDVTVTPPNPWWQTIGGDILSAAEITSKIPSTCASSPVCEEFLNRELTDNPSLFPGVTTYYSILVPYFRSGDLTRDANESWLTNTLSSFSSTLRYDYSYFFDKIPAAVTPLSVAGPISGTLSGATPDANGYEWYTNSGGLTINNLTINAGQRVVLFVDGNLTLAGDIDFANEATSFFMTAVDGAMDVANPAANPPTQTLNGLFVANQFNASAGSSQLVVNGSVASWGGVTLNRDIATRNATEPAELFNFRPDYVLRCPQELLKRGGLWREISP</sequence>
<dbReference type="Proteomes" id="UP000178603">
    <property type="component" value="Unassembled WGS sequence"/>
</dbReference>
<organism evidence="2 3">
    <name type="scientific">Candidatus Woesebacteria bacterium RIFCSPHIGHO2_12_FULL_41_24</name>
    <dbReference type="NCBI Taxonomy" id="1802510"/>
    <lineage>
        <taxon>Bacteria</taxon>
        <taxon>Candidatus Woeseibacteriota</taxon>
    </lineage>
</organism>
<gene>
    <name evidence="2" type="ORF">A3E44_00665</name>
</gene>
<dbReference type="AlphaFoldDB" id="A0A1F8ARD7"/>